<reference evidence="1" key="1">
    <citation type="submission" date="2023-04" db="EMBL/GenBank/DDBJ databases">
        <title>Ambrosiozyma monospora NBRC 10751.</title>
        <authorList>
            <person name="Ichikawa N."/>
            <person name="Sato H."/>
            <person name="Tonouchi N."/>
        </authorList>
    </citation>
    <scope>NUCLEOTIDE SEQUENCE</scope>
    <source>
        <strain evidence="1">NBRC 10751</strain>
    </source>
</reference>
<dbReference type="Proteomes" id="UP001165064">
    <property type="component" value="Unassembled WGS sequence"/>
</dbReference>
<proteinExistence type="predicted"/>
<comment type="caution">
    <text evidence="1">The sequence shown here is derived from an EMBL/GenBank/DDBJ whole genome shotgun (WGS) entry which is preliminary data.</text>
</comment>
<gene>
    <name evidence="1" type="ORF">Amon02_000685500</name>
</gene>
<name>A0ACB5TA13_AMBMO</name>
<protein>
    <submittedName>
        <fullName evidence="1">Unnamed protein product</fullName>
    </submittedName>
</protein>
<accession>A0ACB5TA13</accession>
<keyword evidence="2" id="KW-1185">Reference proteome</keyword>
<organism evidence="1 2">
    <name type="scientific">Ambrosiozyma monospora</name>
    <name type="common">Yeast</name>
    <name type="synonym">Endomycopsis monosporus</name>
    <dbReference type="NCBI Taxonomy" id="43982"/>
    <lineage>
        <taxon>Eukaryota</taxon>
        <taxon>Fungi</taxon>
        <taxon>Dikarya</taxon>
        <taxon>Ascomycota</taxon>
        <taxon>Saccharomycotina</taxon>
        <taxon>Pichiomycetes</taxon>
        <taxon>Pichiales</taxon>
        <taxon>Pichiaceae</taxon>
        <taxon>Ambrosiozyma</taxon>
    </lineage>
</organism>
<evidence type="ECO:0000313" key="1">
    <source>
        <dbReference type="EMBL" id="GME84456.1"/>
    </source>
</evidence>
<evidence type="ECO:0000313" key="2">
    <source>
        <dbReference type="Proteomes" id="UP001165064"/>
    </source>
</evidence>
<sequence>MCAKGFYDEAKELIESGANVNDADYAGNTPLHEAALEGYLEIVELLLDNGAEIDKQSGVMDKDTALIDAASNLHYDVVRLLLERDANPTLVNAMGDTALDTLERDRDVSSLDKDELSSFKKLKKLLAQSTREFRKKFKSSTVNGNDTDSERDIDLSRRQTKNTFYDLISREGRSEIYGKVADNDVTFVLNYVSNLSGRKPPSDLLSLAAKHGHSDIASLLLAFHANVNHADKNGLTPLMYAVGKEHIAMVKLLLENKANPVLKDKSGRSALDILLESDFPDEEEVKLIKTASENFKGSTGSSSRSNSTRGTPRKSKKRTKKRKRAIETSDEEDNDDVDAGNHNQSDMDVDAVSLDESDEKEKPKPKRKKFTIQTEERKKLPTSLTASPVSASASEKKSHMKKKKSMENIVSLNQKSSFGMSSKKDDLKDRLEKVRSRSHTPTSPPKLSPEEIEAKKKKEEEELLAS</sequence>
<dbReference type="EMBL" id="BSXS01005512">
    <property type="protein sequence ID" value="GME84456.1"/>
    <property type="molecule type" value="Genomic_DNA"/>
</dbReference>